<comment type="caution">
    <text evidence="2">The sequence shown here is derived from an EMBL/GenBank/DDBJ whole genome shotgun (WGS) entry which is preliminary data.</text>
</comment>
<dbReference type="Proteomes" id="UP001565369">
    <property type="component" value="Unassembled WGS sequence"/>
</dbReference>
<evidence type="ECO:0000313" key="2">
    <source>
        <dbReference type="EMBL" id="MEY9452010.1"/>
    </source>
</evidence>
<keyword evidence="3" id="KW-1185">Reference proteome</keyword>
<keyword evidence="1" id="KW-0472">Membrane</keyword>
<proteinExistence type="predicted"/>
<keyword evidence="1" id="KW-1133">Transmembrane helix</keyword>
<reference evidence="2 3" key="1">
    <citation type="submission" date="2024-07" db="EMBL/GenBank/DDBJ databases">
        <title>Genomic Encyclopedia of Type Strains, Phase V (KMG-V): Genome sequencing to study the core and pangenomes of soil and plant-associated prokaryotes.</title>
        <authorList>
            <person name="Whitman W."/>
        </authorList>
    </citation>
    <scope>NUCLEOTIDE SEQUENCE [LARGE SCALE GENOMIC DNA]</scope>
    <source>
        <strain evidence="2 3">USDA 152</strain>
    </source>
</reference>
<accession>A0ABV4FKB4</accession>
<feature type="transmembrane region" description="Helical" evidence="1">
    <location>
        <begin position="12"/>
        <end position="35"/>
    </location>
</feature>
<gene>
    <name evidence="2" type="ORF">ABIG07_000958</name>
</gene>
<keyword evidence="1" id="KW-0812">Transmembrane</keyword>
<dbReference type="EMBL" id="JBGBZJ010000003">
    <property type="protein sequence ID" value="MEY9452010.1"/>
    <property type="molecule type" value="Genomic_DNA"/>
</dbReference>
<name>A0ABV4FKB4_9BRAD</name>
<evidence type="ECO:0000256" key="1">
    <source>
        <dbReference type="SAM" id="Phobius"/>
    </source>
</evidence>
<protein>
    <submittedName>
        <fullName evidence="2">Uncharacterized protein</fullName>
    </submittedName>
</protein>
<dbReference type="RefSeq" id="WP_028140203.1">
    <property type="nucleotide sequence ID" value="NZ_AP021854.1"/>
</dbReference>
<evidence type="ECO:0000313" key="3">
    <source>
        <dbReference type="Proteomes" id="UP001565369"/>
    </source>
</evidence>
<sequence length="110" mass="12032">MSILQEALHDLLRVLAFATWGCAVVILAMAIRLAFLRAGASPEWRGLLTLRRPLASELSWEFHAANGQLMRLMLAFAAMLGIGALLFWLDTLLLPVSSNLMSVLSPGARD</sequence>
<feature type="transmembrane region" description="Helical" evidence="1">
    <location>
        <begin position="69"/>
        <end position="89"/>
    </location>
</feature>
<organism evidence="2 3">
    <name type="scientific">Bradyrhizobium ottawaense</name>
    <dbReference type="NCBI Taxonomy" id="931866"/>
    <lineage>
        <taxon>Bacteria</taxon>
        <taxon>Pseudomonadati</taxon>
        <taxon>Pseudomonadota</taxon>
        <taxon>Alphaproteobacteria</taxon>
        <taxon>Hyphomicrobiales</taxon>
        <taxon>Nitrobacteraceae</taxon>
        <taxon>Bradyrhizobium</taxon>
    </lineage>
</organism>